<feature type="compositionally biased region" description="Basic and acidic residues" evidence="1">
    <location>
        <begin position="971"/>
        <end position="986"/>
    </location>
</feature>
<gene>
    <name evidence="3" type="ORF">N7G274_005678</name>
</gene>
<dbReference type="Pfam" id="PF25381">
    <property type="entry name" value="PH_26"/>
    <property type="match status" value="1"/>
</dbReference>
<feature type="region of interest" description="Disordered" evidence="1">
    <location>
        <begin position="1"/>
        <end position="70"/>
    </location>
</feature>
<organism evidence="3 4">
    <name type="scientific">Stereocaulon virgatum</name>
    <dbReference type="NCBI Taxonomy" id="373712"/>
    <lineage>
        <taxon>Eukaryota</taxon>
        <taxon>Fungi</taxon>
        <taxon>Dikarya</taxon>
        <taxon>Ascomycota</taxon>
        <taxon>Pezizomycotina</taxon>
        <taxon>Lecanoromycetes</taxon>
        <taxon>OSLEUM clade</taxon>
        <taxon>Lecanoromycetidae</taxon>
        <taxon>Lecanorales</taxon>
        <taxon>Lecanorineae</taxon>
        <taxon>Stereocaulaceae</taxon>
        <taxon>Stereocaulon</taxon>
    </lineage>
</organism>
<feature type="compositionally biased region" description="Polar residues" evidence="1">
    <location>
        <begin position="502"/>
        <end position="513"/>
    </location>
</feature>
<evidence type="ECO:0000313" key="3">
    <source>
        <dbReference type="EMBL" id="KAL2041296.1"/>
    </source>
</evidence>
<dbReference type="Proteomes" id="UP001590950">
    <property type="component" value="Unassembled WGS sequence"/>
</dbReference>
<dbReference type="Gene3D" id="2.30.29.30">
    <property type="entry name" value="Pleckstrin-homology domain (PH domain)/Phosphotyrosine-binding domain (PTB)"/>
    <property type="match status" value="1"/>
</dbReference>
<dbReference type="InterPro" id="IPR011993">
    <property type="entry name" value="PH-like_dom_sf"/>
</dbReference>
<evidence type="ECO:0000313" key="4">
    <source>
        <dbReference type="Proteomes" id="UP001590950"/>
    </source>
</evidence>
<feature type="compositionally biased region" description="Polar residues" evidence="1">
    <location>
        <begin position="841"/>
        <end position="851"/>
    </location>
</feature>
<feature type="compositionally biased region" description="Polar residues" evidence="1">
    <location>
        <begin position="18"/>
        <end position="45"/>
    </location>
</feature>
<feature type="compositionally biased region" description="Polar residues" evidence="1">
    <location>
        <begin position="877"/>
        <end position="889"/>
    </location>
</feature>
<feature type="region of interest" description="Disordered" evidence="1">
    <location>
        <begin position="1276"/>
        <end position="1407"/>
    </location>
</feature>
<accession>A0ABR4A8Q6</accession>
<feature type="compositionally biased region" description="Polar residues" evidence="1">
    <location>
        <begin position="774"/>
        <end position="792"/>
    </location>
</feature>
<feature type="region of interest" description="Disordered" evidence="1">
    <location>
        <begin position="462"/>
        <end position="689"/>
    </location>
</feature>
<dbReference type="EMBL" id="JBEFKJ010000017">
    <property type="protein sequence ID" value="KAL2041296.1"/>
    <property type="molecule type" value="Genomic_DNA"/>
</dbReference>
<reference evidence="3 4" key="1">
    <citation type="submission" date="2024-09" db="EMBL/GenBank/DDBJ databases">
        <title>Rethinking Asexuality: The Enigmatic Case of Functional Sexual Genes in Lepraria (Stereocaulaceae).</title>
        <authorList>
            <person name="Doellman M."/>
            <person name="Sun Y."/>
            <person name="Barcenas-Pena A."/>
            <person name="Lumbsch H.T."/>
            <person name="Grewe F."/>
        </authorList>
    </citation>
    <scope>NUCLEOTIDE SEQUENCE [LARGE SCALE GENOMIC DNA]</scope>
    <source>
        <strain evidence="3 4">Mercado 3170</strain>
    </source>
</reference>
<protein>
    <recommendedName>
        <fullName evidence="2">PH domain-containing protein</fullName>
    </recommendedName>
</protein>
<evidence type="ECO:0000259" key="2">
    <source>
        <dbReference type="PROSITE" id="PS50003"/>
    </source>
</evidence>
<feature type="compositionally biased region" description="Low complexity" evidence="1">
    <location>
        <begin position="1324"/>
        <end position="1360"/>
    </location>
</feature>
<keyword evidence="4" id="KW-1185">Reference proteome</keyword>
<feature type="compositionally biased region" description="Polar residues" evidence="1">
    <location>
        <begin position="1179"/>
        <end position="1199"/>
    </location>
</feature>
<feature type="compositionally biased region" description="Polar residues" evidence="1">
    <location>
        <begin position="582"/>
        <end position="594"/>
    </location>
</feature>
<feature type="compositionally biased region" description="Polar residues" evidence="1">
    <location>
        <begin position="524"/>
        <end position="534"/>
    </location>
</feature>
<feature type="compositionally biased region" description="Polar residues" evidence="1">
    <location>
        <begin position="1065"/>
        <end position="1080"/>
    </location>
</feature>
<feature type="compositionally biased region" description="Low complexity" evidence="1">
    <location>
        <begin position="1371"/>
        <end position="1398"/>
    </location>
</feature>
<feature type="region of interest" description="Disordered" evidence="1">
    <location>
        <begin position="934"/>
        <end position="1141"/>
    </location>
</feature>
<dbReference type="PROSITE" id="PS50003">
    <property type="entry name" value="PH_DOMAIN"/>
    <property type="match status" value="1"/>
</dbReference>
<dbReference type="Pfam" id="PF00169">
    <property type="entry name" value="PH"/>
    <property type="match status" value="1"/>
</dbReference>
<feature type="region of interest" description="Disordered" evidence="1">
    <location>
        <begin position="705"/>
        <end position="908"/>
    </location>
</feature>
<dbReference type="InterPro" id="IPR058155">
    <property type="entry name" value="Skg3/CAF120-like_PH"/>
</dbReference>
<proteinExistence type="predicted"/>
<comment type="caution">
    <text evidence="3">The sequence shown here is derived from an EMBL/GenBank/DDBJ whole genome shotgun (WGS) entry which is preliminary data.</text>
</comment>
<dbReference type="SMART" id="SM00233">
    <property type="entry name" value="PH"/>
    <property type="match status" value="1"/>
</dbReference>
<dbReference type="InterPro" id="IPR001849">
    <property type="entry name" value="PH_domain"/>
</dbReference>
<evidence type="ECO:0000256" key="1">
    <source>
        <dbReference type="SAM" id="MobiDB-lite"/>
    </source>
</evidence>
<feature type="domain" description="PH" evidence="2">
    <location>
        <begin position="106"/>
        <end position="224"/>
    </location>
</feature>
<feature type="region of interest" description="Disordered" evidence="1">
    <location>
        <begin position="1164"/>
        <end position="1211"/>
    </location>
</feature>
<feature type="compositionally biased region" description="Polar residues" evidence="1">
    <location>
        <begin position="733"/>
        <end position="758"/>
    </location>
</feature>
<name>A0ABR4A8Q6_9LECA</name>
<dbReference type="SUPFAM" id="SSF50729">
    <property type="entry name" value="PH domain-like"/>
    <property type="match status" value="1"/>
</dbReference>
<feature type="compositionally biased region" description="Basic and acidic residues" evidence="1">
    <location>
        <begin position="627"/>
        <end position="639"/>
    </location>
</feature>
<feature type="compositionally biased region" description="Low complexity" evidence="1">
    <location>
        <begin position="1282"/>
        <end position="1300"/>
    </location>
</feature>
<feature type="compositionally biased region" description="Polar residues" evidence="1">
    <location>
        <begin position="557"/>
        <end position="575"/>
    </location>
</feature>
<feature type="compositionally biased region" description="Polar residues" evidence="1">
    <location>
        <begin position="462"/>
        <end position="478"/>
    </location>
</feature>
<sequence length="1407" mass="154889">MGRSRVLSFMSAFGAPKSPTNTSFSGPQNSSQQDSKQEITNSASPQHAAAPARDSPTPTRTRTERASSIRPMSMMQTYQPPTMEIAQDTIPELQPIFSFLNSHANKLYQEGYFLKLNDLDSHGRPNNDRSWTESFAQLVGTILSLWDATALDVAGQEGEVAPSFINLADASIKMIETLPTRSQDVQPLQNVLSISTAGKNRYLLHFNSLHSLTQWTAAIRLAMFEHATLQEAYTGSLIAGKGKLLNNIKVIMEKTRLTNEDWTRVRFGAGTPWRRCWCVISPPDDKDVQKQQKQLRKKSAYERTVPLKGSVKFYDTKKTKKAQPVATINDAYSAYAIYPQSKPLIDQSTLVKIEGSITIHSTPESTTDGFVFVMPEVHPAVSGFEMMLRYLFPVYDVFALYGRPNRLVADTHDTRSLMFAMPQEKRYGYLEILDVAGLIHETGSQSWNERQWRLKMKELTSTRMTRMTQNGRPRSRASSYRGYRNSLPSRAGTLRYEDGASIRSTPSLLNGSMHNEMPPVPQPRSDSAPLTDQPFTPPRPQPVHQRSYSEAAPMSTPPRQRSQRYVQDQSYTPSRLSHEQSRLSSEATTPSRPSYEQGAPPPPPHQIPIGMAARNAQMQRYAELEASNERSSSESERRYANIQEANPQDIRHEMRPAPPPASVAAPPSFAHEPGARPQKRPGLNAELVRANSRLSVTTLSQLAEAGKAGNGGNAAAGAAAAWRSHSEKGLSGNGSQEDQGQRGVNLNASQSALTNTADRSYPAKGMVLAKTRLPPTNQDYSSDTPTVSSQADLYSPPYYKDKPLMSSYDLLTPPNQSSRAVSPLSQASTPSSPPPQSESEVQNAQSASTNVMAPAAATSASQNSVIDKPAPFPINAQRPQAQRTMTSKSITRKPVPPKTTPLPTESQLVTAKSSLDSLNDRYIDEEALTQVLARQRTESLSSQNPNGLREDDTSIYDDDSTVSPDYASTRKSTETRVSRQSVEKPRSGVLKTVGTPEPTQQEVRVGDIRYRPGTNLEPPNPDIPVVDFGPTQAYKPGSSNRPDTMETLAQPVHEPSKSREMVSPSPRNESPTVNQRSSVYSPGLPNDSHERLPTRNMGTPEPHLNSPSDGSPASGADNDKRRSIAWQPGAMIGSGSPGARQSITAEQFVQQRAAANRVVTPIYAHGRQNSASPTPPAISRNTSGEWPIQQQKRQSSYSNDLPPRPNSRPATNFINTSGDYTAHLSAREQEHVARATGSPLISMAANANKDAIPSSGGLIGAIEAREREKKDIKQGLSGQMVQHAIAQRQQHAQGHQQRQQSYSAPTPQYAMPGQYPPSPTQNIPTPGQNPQQYGQQPQYVQYQQYPQQQRQQWVPQATQQYWGAPPTSAYQHQPPQHQQGNYQQGQHGQGQQQYYGPYFGHGPGGRQ</sequence>